<evidence type="ECO:0000313" key="2">
    <source>
        <dbReference type="Proteomes" id="UP001139494"/>
    </source>
</evidence>
<accession>A0A9R1CT59</accession>
<dbReference type="Gene3D" id="3.40.50.620">
    <property type="entry name" value="HUPs"/>
    <property type="match status" value="1"/>
</dbReference>
<keyword evidence="2" id="KW-1185">Reference proteome</keyword>
<organism evidence="1 2">
    <name type="scientific">Natronomonas aquatica</name>
    <dbReference type="NCBI Taxonomy" id="2841590"/>
    <lineage>
        <taxon>Archaea</taxon>
        <taxon>Methanobacteriati</taxon>
        <taxon>Methanobacteriota</taxon>
        <taxon>Stenosarchaea group</taxon>
        <taxon>Halobacteria</taxon>
        <taxon>Halobacteriales</taxon>
        <taxon>Natronomonadaceae</taxon>
        <taxon>Natronomonas</taxon>
    </lineage>
</organism>
<dbReference type="RefSeq" id="WP_256029139.1">
    <property type="nucleotide sequence ID" value="NZ_JAHLKM010000005.1"/>
</dbReference>
<comment type="caution">
    <text evidence="1">The sequence shown here is derived from an EMBL/GenBank/DDBJ whole genome shotgun (WGS) entry which is preliminary data.</text>
</comment>
<reference evidence="1" key="1">
    <citation type="journal article" date="2023" name="Front. Microbiol.">
        <title>Genomic-based phylogenetic and metabolic analyses of the genus Natronomonas, and description of Natronomonas aquatica sp. nov.</title>
        <authorList>
            <person name="Garcia-Roldan A."/>
            <person name="Duran-Viseras A."/>
            <person name="de la Haba R.R."/>
            <person name="Corral P."/>
            <person name="Sanchez-Porro C."/>
            <person name="Ventosa A."/>
        </authorList>
    </citation>
    <scope>NUCLEOTIDE SEQUENCE</scope>
    <source>
        <strain evidence="1">F2-12</strain>
    </source>
</reference>
<evidence type="ECO:0000313" key="1">
    <source>
        <dbReference type="EMBL" id="MCQ4333121.1"/>
    </source>
</evidence>
<protein>
    <recommendedName>
        <fullName evidence="3">Asparagine synthetase domain-containing protein</fullName>
    </recommendedName>
</protein>
<dbReference type="InterPro" id="IPR014729">
    <property type="entry name" value="Rossmann-like_a/b/a_fold"/>
</dbReference>
<name>A0A9R1CT59_9EURY</name>
<dbReference type="Proteomes" id="UP001139494">
    <property type="component" value="Unassembled WGS sequence"/>
</dbReference>
<proteinExistence type="predicted"/>
<dbReference type="AlphaFoldDB" id="A0A9R1CT59"/>
<dbReference type="SUPFAM" id="SSF52402">
    <property type="entry name" value="Adenine nucleotide alpha hydrolases-like"/>
    <property type="match status" value="1"/>
</dbReference>
<evidence type="ECO:0008006" key="3">
    <source>
        <dbReference type="Google" id="ProtNLM"/>
    </source>
</evidence>
<gene>
    <name evidence="1" type="ORF">KM295_06345</name>
</gene>
<dbReference type="EMBL" id="JAHLKM010000005">
    <property type="protein sequence ID" value="MCQ4333121.1"/>
    <property type="molecule type" value="Genomic_DNA"/>
</dbReference>
<sequence length="569" mass="64828">MAEVIQICFRTKPERVNADNIERLSERVLPDNVSPDPPLIIEGDRYLIGVLNPRGVHRRNDSIGLGTILDEEWATPDTQHPSGSYAIFRNDAKNTEFVSDIVGSRTIWYGSTNGLFVASTLQRAVVTFLQQYTPDPQTQAWMLSSGTLGPYRSWAKEVEQLRPNSILRLDRESWSWETDYHPATFETVSRSFDEHYRALVNTIEDTLSAWPVSTDTDVLTLSGGYDSRILLHHFSNQYPEIKTLTWGTPQSIETDLSDAAVAKRLADSYAVGHQFKPIRTDTVPVNVVIDRFITAGEGRIDHLSGYLDGFALWDEFHAQGTKQIIRGDEGFGWVPSITRLTAEKYVRRGIGLTTVSDISELDKFDIANQQLPDYLRRNEKEHLGDWRDRLYQEVRIPTTLAALNTLKSPYVELSNPLLSKEIISCVRQLPSELRDSKGLFTKYVDSITPKIPYATTSANPDLSTFLTRTDTVKYLKSELEEAIRSTELPPELIIYISKRIRVSNSSSTTHLKLDFKRIIKKNTPRVITDIIKRLYDDELFPGYNRLGFRIIIISKMNKNLTEDSEYLTN</sequence>